<evidence type="ECO:0000259" key="12">
    <source>
        <dbReference type="PROSITE" id="PS01124"/>
    </source>
</evidence>
<keyword evidence="4" id="KW-0808">Transferase</keyword>
<dbReference type="SMART" id="SM00387">
    <property type="entry name" value="HATPase_c"/>
    <property type="match status" value="1"/>
</dbReference>
<evidence type="ECO:0000256" key="7">
    <source>
        <dbReference type="ARBA" id="ARBA00023125"/>
    </source>
</evidence>
<feature type="signal peptide" evidence="11">
    <location>
        <begin position="1"/>
        <end position="24"/>
    </location>
</feature>
<protein>
    <recommendedName>
        <fullName evidence="2">histidine kinase</fullName>
        <ecNumber evidence="2">2.7.13.3</ecNumber>
    </recommendedName>
</protein>
<keyword evidence="3 9" id="KW-0597">Phosphoprotein</keyword>
<comment type="catalytic activity">
    <reaction evidence="1">
        <text>ATP + protein L-histidine = ADP + protein N-phospho-L-histidine.</text>
        <dbReference type="EC" id="2.7.13.3"/>
    </reaction>
</comment>
<dbReference type="Gene3D" id="1.10.287.130">
    <property type="match status" value="1"/>
</dbReference>
<feature type="domain" description="Response regulatory" evidence="14">
    <location>
        <begin position="1154"/>
        <end position="1269"/>
    </location>
</feature>
<dbReference type="SUPFAM" id="SSF63825">
    <property type="entry name" value="YWTD domain"/>
    <property type="match status" value="1"/>
</dbReference>
<dbReference type="Gene3D" id="3.30.565.10">
    <property type="entry name" value="Histidine kinase-like ATPase, C-terminal domain"/>
    <property type="match status" value="1"/>
</dbReference>
<dbReference type="PROSITE" id="PS50109">
    <property type="entry name" value="HIS_KIN"/>
    <property type="match status" value="1"/>
</dbReference>
<dbReference type="Gene3D" id="2.60.40.10">
    <property type="entry name" value="Immunoglobulins"/>
    <property type="match status" value="1"/>
</dbReference>
<feature type="domain" description="HTH araC/xylS-type" evidence="12">
    <location>
        <begin position="1301"/>
        <end position="1400"/>
    </location>
</feature>
<dbReference type="CDD" id="cd17574">
    <property type="entry name" value="REC_OmpR"/>
    <property type="match status" value="1"/>
</dbReference>
<gene>
    <name evidence="15" type="ORF">SAMN04487995_3039</name>
</gene>
<dbReference type="Pfam" id="PF02518">
    <property type="entry name" value="HATPase_c"/>
    <property type="match status" value="1"/>
</dbReference>
<dbReference type="Gene3D" id="1.10.10.60">
    <property type="entry name" value="Homeodomain-like"/>
    <property type="match status" value="1"/>
</dbReference>
<organism evidence="15 16">
    <name type="scientific">Dyadobacter koreensis</name>
    <dbReference type="NCBI Taxonomy" id="408657"/>
    <lineage>
        <taxon>Bacteria</taxon>
        <taxon>Pseudomonadati</taxon>
        <taxon>Bacteroidota</taxon>
        <taxon>Cytophagia</taxon>
        <taxon>Cytophagales</taxon>
        <taxon>Spirosomataceae</taxon>
        <taxon>Dyadobacter</taxon>
    </lineage>
</organism>
<keyword evidence="6" id="KW-0805">Transcription regulation</keyword>
<dbReference type="PROSITE" id="PS50110">
    <property type="entry name" value="RESPONSE_REGULATORY"/>
    <property type="match status" value="1"/>
</dbReference>
<keyword evidence="7" id="KW-0238">DNA-binding</keyword>
<evidence type="ECO:0000256" key="2">
    <source>
        <dbReference type="ARBA" id="ARBA00012438"/>
    </source>
</evidence>
<dbReference type="PANTHER" id="PTHR43547:SF2">
    <property type="entry name" value="HYBRID SIGNAL TRANSDUCTION HISTIDINE KINASE C"/>
    <property type="match status" value="1"/>
</dbReference>
<evidence type="ECO:0000256" key="1">
    <source>
        <dbReference type="ARBA" id="ARBA00000085"/>
    </source>
</evidence>
<dbReference type="GO" id="GO:0003700">
    <property type="term" value="F:DNA-binding transcription factor activity"/>
    <property type="evidence" value="ECO:0007669"/>
    <property type="project" value="InterPro"/>
</dbReference>
<dbReference type="GO" id="GO:0000155">
    <property type="term" value="F:phosphorelay sensor kinase activity"/>
    <property type="evidence" value="ECO:0007669"/>
    <property type="project" value="InterPro"/>
</dbReference>
<dbReference type="Pfam" id="PF12833">
    <property type="entry name" value="HTH_18"/>
    <property type="match status" value="1"/>
</dbReference>
<dbReference type="InterPro" id="IPR005467">
    <property type="entry name" value="His_kinase_dom"/>
</dbReference>
<dbReference type="PROSITE" id="PS00041">
    <property type="entry name" value="HTH_ARAC_FAMILY_1"/>
    <property type="match status" value="1"/>
</dbReference>
<feature type="chain" id="PRO_5011542125" description="histidine kinase" evidence="11">
    <location>
        <begin position="25"/>
        <end position="1410"/>
    </location>
</feature>
<keyword evidence="11" id="KW-0732">Signal</keyword>
<dbReference type="Pfam" id="PF00512">
    <property type="entry name" value="HisKA"/>
    <property type="match status" value="1"/>
</dbReference>
<sequence length="1410" mass="159192">MRACVVRLILTVLFSVSILVNSWAQDTGKFRFEHLTVDDGLAHSDAMAVVQDKEGFVWVGTNNGINRYDGYELKKYDLPNDNSEGLSSNRIQALHVDVQGRLWAGAEGSGLYLYDQGKDCFTGIRAHVRAAEFDRLLALLTSNTVKSIHSDSKGILWLGTYDFGVFSLEFDQNNFVKNIKQISLGKSGKTNYTAWQVFSDNANRIWIATLGEGLWLFEPGLNQKTGKFEQAVKISNLPETDIRALYEDKAGKFWVASDNVVYLAKPQTNGKIAIDFQAMPHRFYGIQSLYTDTYNRMWVPTNFGLQMLDNAVGFMARPDAFKIHSFVPVDNDPHSINSGRVHQIVEDSFNNLWLAASSGGLNKLHLKPKLFHNLRSHSSTGIMSPNDYVNAIYKDNAQNVIWIGTRNGFSRYDLKSKTYKNYLKRKVDGNVASIDIASFLITENMVWVGTRYNGIYILDRNNPEKLSRLPDLKAQKSWYEMSIESMIQDENKTVWTATFGGGIQQFDSEGNYLRTFNTGNCKLPTNLFTFLLYDKETEVVWASTRDAGVLKLKEENGKLLVLNQFKFDNNTVNSLKVNFAWPLLKDKNGNIWIGTIGGGLHKLSKVNGKEIIERYQTWVPDNDIESLLIDKAGNIWIGGAGLSKFSPDSKAVLHYDVSDGLQSNSFKVGAAFNAADGTMYFGGTKGITYFKPEDILSNPSPPLVRIINFRVLSKGQAKNGGEIHSSMQTRSFSDKGGVTIKSSENDFSLEFVGLNYVNPLKQQYAYFLEGYSNEWIQLPAGQRVVSFANLPAGDYTFKVRANNGDGVWSKLPASLRLTILPPWYKTWWAYIGYSLLFVAAFLLYRRIAFSQLELKNRIALEKLKSEKEKEIAELKINFFTNVSHEFRTPLTLILGPMEEFMTSINESDALKQKVVMMHRQTKKLLDLVNQLLSFRKIESGYAHLSASKRAINSFLTEIFLIFKMKADERNLHYTLDLPDEEVMPYFDPEKLEVLITNLLSNAFKYTSAGGEIRFSASLKGHNEKDSVWRDGKLFDNYLEISVSDNGLGIKPEEIGKIFDPYYQASNAEAIPGKGTGIGLALVRQMVQSHSGEIEVKSIYGQGASFIVRLPLGRGHLSALDIVEEKAAAEYEVADVYTKQTLFQPEEQRSSKSLKIMIVEDHEDLRQYLYDLFEADYEVLTASEGLEGWDKVVQLQPDLVLSDVMMPGLNGLDLCKRIKENPKTLHIPVLLLTARAAAVQELEGLETGADDYISKPFNPRILQAKVHTVLQNRRKLRTYYQRQILLEPSDVTIPDEDRSFLETAMKVVEENLTNPDFNVQVLVSAMGMSQSVFYRKIKNITGQSVIEFIKDIRLKRAAQLLTNPNARISEIALMVGIEDPKNFRTSFQKLYNVSPSQYAKDHRAKGEINTV</sequence>
<evidence type="ECO:0000256" key="4">
    <source>
        <dbReference type="ARBA" id="ARBA00022679"/>
    </source>
</evidence>
<evidence type="ECO:0000256" key="11">
    <source>
        <dbReference type="SAM" id="SignalP"/>
    </source>
</evidence>
<evidence type="ECO:0000313" key="15">
    <source>
        <dbReference type="EMBL" id="SEJ01505.1"/>
    </source>
</evidence>
<evidence type="ECO:0000313" key="16">
    <source>
        <dbReference type="Proteomes" id="UP000199532"/>
    </source>
</evidence>
<dbReference type="Pfam" id="PF07494">
    <property type="entry name" value="Reg_prop"/>
    <property type="match status" value="3"/>
</dbReference>
<dbReference type="InterPro" id="IPR009057">
    <property type="entry name" value="Homeodomain-like_sf"/>
</dbReference>
<dbReference type="InterPro" id="IPR018060">
    <property type="entry name" value="HTH_AraC"/>
</dbReference>
<dbReference type="SUPFAM" id="SSF52172">
    <property type="entry name" value="CheY-like"/>
    <property type="match status" value="1"/>
</dbReference>
<dbReference type="Pfam" id="PF07495">
    <property type="entry name" value="Y_Y_Y"/>
    <property type="match status" value="1"/>
</dbReference>
<dbReference type="FunFam" id="3.30.565.10:FF:000006">
    <property type="entry name" value="Sensor histidine kinase WalK"/>
    <property type="match status" value="1"/>
</dbReference>
<keyword evidence="10" id="KW-0175">Coiled coil</keyword>
<evidence type="ECO:0000259" key="13">
    <source>
        <dbReference type="PROSITE" id="PS50109"/>
    </source>
</evidence>
<dbReference type="InterPro" id="IPR015943">
    <property type="entry name" value="WD40/YVTN_repeat-like_dom_sf"/>
</dbReference>
<dbReference type="SUPFAM" id="SSF46689">
    <property type="entry name" value="Homeodomain-like"/>
    <property type="match status" value="1"/>
</dbReference>
<dbReference type="CDD" id="cd00082">
    <property type="entry name" value="HisKA"/>
    <property type="match status" value="1"/>
</dbReference>
<dbReference type="InterPro" id="IPR036097">
    <property type="entry name" value="HisK_dim/P_sf"/>
</dbReference>
<evidence type="ECO:0000256" key="10">
    <source>
        <dbReference type="SAM" id="Coils"/>
    </source>
</evidence>
<evidence type="ECO:0000256" key="6">
    <source>
        <dbReference type="ARBA" id="ARBA00023015"/>
    </source>
</evidence>
<accession>A0A1H6VN32</accession>
<name>A0A1H6VN32_9BACT</name>
<evidence type="ECO:0000256" key="9">
    <source>
        <dbReference type="PROSITE-ProRule" id="PRU00169"/>
    </source>
</evidence>
<evidence type="ECO:0000256" key="3">
    <source>
        <dbReference type="ARBA" id="ARBA00022553"/>
    </source>
</evidence>
<dbReference type="InterPro" id="IPR013783">
    <property type="entry name" value="Ig-like_fold"/>
</dbReference>
<dbReference type="InterPro" id="IPR018062">
    <property type="entry name" value="HTH_AraC-typ_CS"/>
</dbReference>
<dbReference type="EC" id="2.7.13.3" evidence="2"/>
<keyword evidence="8" id="KW-0804">Transcription</keyword>
<dbReference type="Proteomes" id="UP000199532">
    <property type="component" value="Unassembled WGS sequence"/>
</dbReference>
<dbReference type="OrthoDB" id="9797097at2"/>
<dbReference type="InterPro" id="IPR011110">
    <property type="entry name" value="Reg_prop"/>
</dbReference>
<dbReference type="InterPro" id="IPR003661">
    <property type="entry name" value="HisK_dim/P_dom"/>
</dbReference>
<dbReference type="Gene3D" id="3.40.50.2300">
    <property type="match status" value="1"/>
</dbReference>
<dbReference type="SMART" id="SM00388">
    <property type="entry name" value="HisKA"/>
    <property type="match status" value="1"/>
</dbReference>
<dbReference type="Gene3D" id="2.130.10.10">
    <property type="entry name" value="YVTN repeat-like/Quinoprotein amine dehydrogenase"/>
    <property type="match status" value="2"/>
</dbReference>
<dbReference type="InterPro" id="IPR001789">
    <property type="entry name" value="Sig_transdc_resp-reg_receiver"/>
</dbReference>
<evidence type="ECO:0000259" key="14">
    <source>
        <dbReference type="PROSITE" id="PS50110"/>
    </source>
</evidence>
<dbReference type="EMBL" id="FNXY01000004">
    <property type="protein sequence ID" value="SEJ01505.1"/>
    <property type="molecule type" value="Genomic_DNA"/>
</dbReference>
<dbReference type="InterPro" id="IPR036890">
    <property type="entry name" value="HATPase_C_sf"/>
</dbReference>
<dbReference type="InterPro" id="IPR011123">
    <property type="entry name" value="Y_Y_Y"/>
</dbReference>
<feature type="domain" description="Histidine kinase" evidence="13">
    <location>
        <begin position="881"/>
        <end position="1113"/>
    </location>
</feature>
<dbReference type="SUPFAM" id="SSF55874">
    <property type="entry name" value="ATPase domain of HSP90 chaperone/DNA topoisomerase II/histidine kinase"/>
    <property type="match status" value="1"/>
</dbReference>
<feature type="modified residue" description="4-aspartylphosphate" evidence="9">
    <location>
        <position position="1202"/>
    </location>
</feature>
<dbReference type="SMART" id="SM00342">
    <property type="entry name" value="HTH_ARAC"/>
    <property type="match status" value="1"/>
</dbReference>
<dbReference type="FunFam" id="1.10.287.130:FF:000045">
    <property type="entry name" value="Two-component system sensor histidine kinase/response regulator"/>
    <property type="match status" value="1"/>
</dbReference>
<dbReference type="STRING" id="408657.SAMN04487995_3039"/>
<reference evidence="15 16" key="1">
    <citation type="submission" date="2016-10" db="EMBL/GenBank/DDBJ databases">
        <authorList>
            <person name="de Groot N.N."/>
        </authorList>
    </citation>
    <scope>NUCLEOTIDE SEQUENCE [LARGE SCALE GENOMIC DNA]</scope>
    <source>
        <strain evidence="15 16">DSM 19938</strain>
    </source>
</reference>
<dbReference type="InterPro" id="IPR011006">
    <property type="entry name" value="CheY-like_superfamily"/>
</dbReference>
<keyword evidence="5 15" id="KW-0418">Kinase</keyword>
<dbReference type="GO" id="GO:0043565">
    <property type="term" value="F:sequence-specific DNA binding"/>
    <property type="evidence" value="ECO:0007669"/>
    <property type="project" value="InterPro"/>
</dbReference>
<dbReference type="RefSeq" id="WP_090336209.1">
    <property type="nucleotide sequence ID" value="NZ_FNXY01000004.1"/>
</dbReference>
<dbReference type="SMART" id="SM00448">
    <property type="entry name" value="REC"/>
    <property type="match status" value="1"/>
</dbReference>
<evidence type="ECO:0000256" key="8">
    <source>
        <dbReference type="ARBA" id="ARBA00023163"/>
    </source>
</evidence>
<proteinExistence type="predicted"/>
<keyword evidence="16" id="KW-1185">Reference proteome</keyword>
<dbReference type="PANTHER" id="PTHR43547">
    <property type="entry name" value="TWO-COMPONENT HISTIDINE KINASE"/>
    <property type="match status" value="1"/>
</dbReference>
<dbReference type="SUPFAM" id="SSF47384">
    <property type="entry name" value="Homodimeric domain of signal transducing histidine kinase"/>
    <property type="match status" value="1"/>
</dbReference>
<dbReference type="PROSITE" id="PS01124">
    <property type="entry name" value="HTH_ARAC_FAMILY_2"/>
    <property type="match status" value="1"/>
</dbReference>
<dbReference type="InterPro" id="IPR003594">
    <property type="entry name" value="HATPase_dom"/>
</dbReference>
<evidence type="ECO:0000256" key="5">
    <source>
        <dbReference type="ARBA" id="ARBA00022777"/>
    </source>
</evidence>
<feature type="coiled-coil region" evidence="10">
    <location>
        <begin position="849"/>
        <end position="877"/>
    </location>
</feature>
<dbReference type="Pfam" id="PF00072">
    <property type="entry name" value="Response_reg"/>
    <property type="match status" value="1"/>
</dbReference>
<dbReference type="PRINTS" id="PR00344">
    <property type="entry name" value="BCTRLSENSOR"/>
</dbReference>
<dbReference type="SUPFAM" id="SSF50998">
    <property type="entry name" value="Quinoprotein alcohol dehydrogenase-like"/>
    <property type="match status" value="2"/>
</dbReference>
<dbReference type="InterPro" id="IPR004358">
    <property type="entry name" value="Sig_transdc_His_kin-like_C"/>
</dbReference>
<dbReference type="InterPro" id="IPR011047">
    <property type="entry name" value="Quinoprotein_ADH-like_sf"/>
</dbReference>